<evidence type="ECO:0000313" key="3">
    <source>
        <dbReference type="Proteomes" id="UP000237968"/>
    </source>
</evidence>
<keyword evidence="1" id="KW-0472">Membrane</keyword>
<feature type="transmembrane region" description="Helical" evidence="1">
    <location>
        <begin position="173"/>
        <end position="192"/>
    </location>
</feature>
<dbReference type="AlphaFoldDB" id="A0A2S9Y7U8"/>
<feature type="transmembrane region" description="Helical" evidence="1">
    <location>
        <begin position="239"/>
        <end position="257"/>
    </location>
</feature>
<evidence type="ECO:0000256" key="1">
    <source>
        <dbReference type="SAM" id="Phobius"/>
    </source>
</evidence>
<keyword evidence="1" id="KW-1133">Transmembrane helix</keyword>
<comment type="caution">
    <text evidence="2">The sequence shown here is derived from an EMBL/GenBank/DDBJ whole genome shotgun (WGS) entry which is preliminary data.</text>
</comment>
<accession>A0A2S9Y7U8</accession>
<protein>
    <submittedName>
        <fullName evidence="2">Uncharacterized protein</fullName>
    </submittedName>
</protein>
<sequence length="289" mass="29684">MAESQPLHPAYRLSGLARPVDPTYSTNMAMAVLAVVGIVVAAIYAFVGGANPGAALLTGLNVGLIVFFSWALTRELSPDDNPAAFVAVALALAVWPRVGAQSILLLAAALLAARLVNRSTGKAAELGDTALATVGFAALAWWVSWTVGVVGAVALSLDAVLARPGDQPARRRHLGCAVGLALVTAARVIVGVEAPKLPAHLPVFASIAGLCALAVLLYPRPSSVGDVDRRPLSRARVRGGLAMGLLAAALVSLDGGIELERAAALWACVLAVPLGLPIVALRRRSSNKR</sequence>
<feature type="transmembrane region" description="Helical" evidence="1">
    <location>
        <begin position="28"/>
        <end position="47"/>
    </location>
</feature>
<name>A0A2S9Y7U8_9BACT</name>
<dbReference type="EMBL" id="PVNK01000136">
    <property type="protein sequence ID" value="PRQ01096.1"/>
    <property type="molecule type" value="Genomic_DNA"/>
</dbReference>
<dbReference type="RefSeq" id="WP_146155687.1">
    <property type="nucleotide sequence ID" value="NZ_PVNK01000136.1"/>
</dbReference>
<reference evidence="2 3" key="1">
    <citation type="submission" date="2018-03" db="EMBL/GenBank/DDBJ databases">
        <title>Draft Genome Sequences of the Obligatory Marine Myxobacteria Enhygromyxa salina SWB005.</title>
        <authorList>
            <person name="Poehlein A."/>
            <person name="Moghaddam J.A."/>
            <person name="Harms H."/>
            <person name="Alanjari M."/>
            <person name="Koenig G.M."/>
            <person name="Daniel R."/>
            <person name="Schaeberle T.F."/>
        </authorList>
    </citation>
    <scope>NUCLEOTIDE SEQUENCE [LARGE SCALE GENOMIC DNA]</scope>
    <source>
        <strain evidence="2 3">SWB005</strain>
    </source>
</reference>
<dbReference type="Proteomes" id="UP000237968">
    <property type="component" value="Unassembled WGS sequence"/>
</dbReference>
<feature type="transmembrane region" description="Helical" evidence="1">
    <location>
        <begin position="263"/>
        <end position="281"/>
    </location>
</feature>
<feature type="transmembrane region" description="Helical" evidence="1">
    <location>
        <begin position="198"/>
        <end position="218"/>
    </location>
</feature>
<evidence type="ECO:0000313" key="2">
    <source>
        <dbReference type="EMBL" id="PRQ01096.1"/>
    </source>
</evidence>
<keyword evidence="1" id="KW-0812">Transmembrane</keyword>
<dbReference type="OrthoDB" id="982094at2"/>
<proteinExistence type="predicted"/>
<organism evidence="2 3">
    <name type="scientific">Enhygromyxa salina</name>
    <dbReference type="NCBI Taxonomy" id="215803"/>
    <lineage>
        <taxon>Bacteria</taxon>
        <taxon>Pseudomonadati</taxon>
        <taxon>Myxococcota</taxon>
        <taxon>Polyangia</taxon>
        <taxon>Nannocystales</taxon>
        <taxon>Nannocystaceae</taxon>
        <taxon>Enhygromyxa</taxon>
    </lineage>
</organism>
<keyword evidence="3" id="KW-1185">Reference proteome</keyword>
<feature type="transmembrane region" description="Helical" evidence="1">
    <location>
        <begin position="131"/>
        <end position="161"/>
    </location>
</feature>
<gene>
    <name evidence="2" type="ORF">ENSA5_27780</name>
</gene>
<feature type="transmembrane region" description="Helical" evidence="1">
    <location>
        <begin position="53"/>
        <end position="72"/>
    </location>
</feature>